<dbReference type="GO" id="GO:0046872">
    <property type="term" value="F:metal ion binding"/>
    <property type="evidence" value="ECO:0007669"/>
    <property type="project" value="UniProtKB-KW"/>
</dbReference>
<dbReference type="InterPro" id="IPR058240">
    <property type="entry name" value="rSAM_sf"/>
</dbReference>
<comment type="caution">
    <text evidence="8">The sequence shown here is derived from an EMBL/GenBank/DDBJ whole genome shotgun (WGS) entry which is preliminary data.</text>
</comment>
<dbReference type="SMART" id="SM00729">
    <property type="entry name" value="Elp3"/>
    <property type="match status" value="1"/>
</dbReference>
<feature type="domain" description="Radical SAM core" evidence="7">
    <location>
        <begin position="290"/>
        <end position="516"/>
    </location>
</feature>
<evidence type="ECO:0000256" key="3">
    <source>
        <dbReference type="ARBA" id="ARBA00022723"/>
    </source>
</evidence>
<dbReference type="CDD" id="cd01335">
    <property type="entry name" value="Radical_SAM"/>
    <property type="match status" value="1"/>
</dbReference>
<evidence type="ECO:0000313" key="8">
    <source>
        <dbReference type="EMBL" id="PDZ15839.1"/>
    </source>
</evidence>
<dbReference type="SFLD" id="SFLDS00029">
    <property type="entry name" value="Radical_SAM"/>
    <property type="match status" value="1"/>
</dbReference>
<evidence type="ECO:0000256" key="5">
    <source>
        <dbReference type="ARBA" id="ARBA00023014"/>
    </source>
</evidence>
<dbReference type="InterPro" id="IPR051198">
    <property type="entry name" value="BchE-like"/>
</dbReference>
<keyword evidence="2" id="KW-0949">S-adenosyl-L-methionine</keyword>
<sequence length="650" mass="75961">MELQDLKIIFPPVTEARLFPYLSLPMITGYLRNKKLKVEQKDFNIELCHNIFSKTNLLKFIESYKGKELQNIKNIYRLEFAKYLYENQEELFHNVFINKRSDNELKNDVRLVRQGIELLLEASFLKKEVTSLPQMISEINMFIENQEDIGSVIQKKMLVEFLNQNPTKILGISIAYYSQLLPSLLLCKWIKELMPEVFVTLGGQQIMLRKEQLLKLDDLSQYVDGLGTGAGEETLYLLSKHLDGEVEKHDVPDFIFLKDNVQKEIFKKSDYHIKDALPPDFSDLPYKNYLDEEVHMSIITCVGCYWGRCAFCSYGNRSRQEKNYQQKTPKQIAYECEYLIKNYGATRINFIDENTNLRLVLNAMRILNDNGYRISFSTRNRLEDILLKKEFCKELKDRGCILMSVGYETNSQRILDLLDKGVTANNYQQIIDNLHELGIPLRFSIIGGLPNETEEEVMNSEEFLKKNADKIGIDVMQMLVAEPTTYLAKNPEKYNITITSDENLRGNKLLNYGMGRMGATFNHSDGDTFNERLNRFLEIYKNVNPQKNDELPPDKRSSTESRDNLNPNSYTYMLQLYPWVRVVKSERILLMDFLWQRVFPLPNAIYCDQDYLYVVEEEHQVYLQHFSDKGAGILVAVNEEEVMLNEAYRK</sequence>
<name>A0A2A7D7C6_BACAN</name>
<dbReference type="Proteomes" id="UP000220192">
    <property type="component" value="Unassembled WGS sequence"/>
</dbReference>
<dbReference type="SUPFAM" id="SSF102114">
    <property type="entry name" value="Radical SAM enzymes"/>
    <property type="match status" value="1"/>
</dbReference>
<dbReference type="InterPro" id="IPR023404">
    <property type="entry name" value="rSAM_horseshoe"/>
</dbReference>
<gene>
    <name evidence="8" type="ORF">CON16_17535</name>
</gene>
<feature type="region of interest" description="Disordered" evidence="6">
    <location>
        <begin position="545"/>
        <end position="564"/>
    </location>
</feature>
<keyword evidence="3" id="KW-0479">Metal-binding</keyword>
<feature type="compositionally biased region" description="Basic and acidic residues" evidence="6">
    <location>
        <begin position="547"/>
        <end position="563"/>
    </location>
</feature>
<dbReference type="AlphaFoldDB" id="A0A2A7D7C6"/>
<dbReference type="GO" id="GO:0003824">
    <property type="term" value="F:catalytic activity"/>
    <property type="evidence" value="ECO:0007669"/>
    <property type="project" value="InterPro"/>
</dbReference>
<evidence type="ECO:0000256" key="2">
    <source>
        <dbReference type="ARBA" id="ARBA00022691"/>
    </source>
</evidence>
<protein>
    <recommendedName>
        <fullName evidence="7">Radical SAM core domain-containing protein</fullName>
    </recommendedName>
</protein>
<dbReference type="PANTHER" id="PTHR43409">
    <property type="entry name" value="ANAEROBIC MAGNESIUM-PROTOPORPHYRIN IX MONOMETHYL ESTER CYCLASE-RELATED"/>
    <property type="match status" value="1"/>
</dbReference>
<evidence type="ECO:0000259" key="7">
    <source>
        <dbReference type="PROSITE" id="PS51918"/>
    </source>
</evidence>
<dbReference type="EMBL" id="NVLX01000017">
    <property type="protein sequence ID" value="PDZ15839.1"/>
    <property type="molecule type" value="Genomic_DNA"/>
</dbReference>
<evidence type="ECO:0000256" key="4">
    <source>
        <dbReference type="ARBA" id="ARBA00023004"/>
    </source>
</evidence>
<keyword evidence="5" id="KW-0411">Iron-sulfur</keyword>
<dbReference type="InterPro" id="IPR007197">
    <property type="entry name" value="rSAM"/>
</dbReference>
<organism evidence="8 9">
    <name type="scientific">Bacillus anthracis</name>
    <name type="common">anthrax bacterium</name>
    <dbReference type="NCBI Taxonomy" id="1392"/>
    <lineage>
        <taxon>Bacteria</taxon>
        <taxon>Bacillati</taxon>
        <taxon>Bacillota</taxon>
        <taxon>Bacilli</taxon>
        <taxon>Bacillales</taxon>
        <taxon>Bacillaceae</taxon>
        <taxon>Bacillus</taxon>
        <taxon>Bacillus cereus group</taxon>
    </lineage>
</organism>
<dbReference type="GO" id="GO:0051536">
    <property type="term" value="F:iron-sulfur cluster binding"/>
    <property type="evidence" value="ECO:0007669"/>
    <property type="project" value="UniProtKB-KW"/>
</dbReference>
<dbReference type="Gene3D" id="3.80.30.20">
    <property type="entry name" value="tm_1862 like domain"/>
    <property type="match status" value="1"/>
</dbReference>
<accession>A0A2A7D7C6</accession>
<evidence type="ECO:0000256" key="6">
    <source>
        <dbReference type="SAM" id="MobiDB-lite"/>
    </source>
</evidence>
<evidence type="ECO:0000256" key="1">
    <source>
        <dbReference type="ARBA" id="ARBA00001966"/>
    </source>
</evidence>
<dbReference type="InterPro" id="IPR006638">
    <property type="entry name" value="Elp3/MiaA/NifB-like_rSAM"/>
</dbReference>
<comment type="cofactor">
    <cofactor evidence="1">
        <name>[4Fe-4S] cluster</name>
        <dbReference type="ChEBI" id="CHEBI:49883"/>
    </cofactor>
</comment>
<dbReference type="PROSITE" id="PS51918">
    <property type="entry name" value="RADICAL_SAM"/>
    <property type="match status" value="1"/>
</dbReference>
<dbReference type="SFLD" id="SFLDG01082">
    <property type="entry name" value="B12-binding_domain_containing"/>
    <property type="match status" value="1"/>
</dbReference>
<evidence type="ECO:0000313" key="9">
    <source>
        <dbReference type="Proteomes" id="UP000220192"/>
    </source>
</evidence>
<reference evidence="8 9" key="1">
    <citation type="submission" date="2017-09" db="EMBL/GenBank/DDBJ databases">
        <title>Large-scale bioinformatics analysis of Bacillus genomes uncovers conserved roles of natural products in bacterial physiology.</title>
        <authorList>
            <consortium name="Agbiome Team Llc"/>
            <person name="Bleich R.M."/>
            <person name="Grubbs K.J."/>
            <person name="Santa Maria K.C."/>
            <person name="Allen S.E."/>
            <person name="Farag S."/>
            <person name="Shank E.A."/>
            <person name="Bowers A."/>
        </authorList>
    </citation>
    <scope>NUCLEOTIDE SEQUENCE [LARGE SCALE GENOMIC DNA]</scope>
    <source>
        <strain evidence="8 9">AFS095574</strain>
    </source>
</reference>
<dbReference type="Pfam" id="PF04055">
    <property type="entry name" value="Radical_SAM"/>
    <property type="match status" value="1"/>
</dbReference>
<keyword evidence="4" id="KW-0408">Iron</keyword>
<dbReference type="RefSeq" id="WP_097841361.1">
    <property type="nucleotide sequence ID" value="NZ_NVLX01000017.1"/>
</dbReference>
<proteinExistence type="predicted"/>